<gene>
    <name evidence="1" type="ORF">MEDL_19890</name>
</gene>
<dbReference type="Proteomes" id="UP000683360">
    <property type="component" value="Unassembled WGS sequence"/>
</dbReference>
<dbReference type="AlphaFoldDB" id="A0A8S3RF76"/>
<proteinExistence type="predicted"/>
<evidence type="ECO:0000313" key="2">
    <source>
        <dbReference type="Proteomes" id="UP000683360"/>
    </source>
</evidence>
<dbReference type="OrthoDB" id="1262810at2759"/>
<evidence type="ECO:0000313" key="1">
    <source>
        <dbReference type="EMBL" id="CAG2205421.1"/>
    </source>
</evidence>
<organism evidence="1 2">
    <name type="scientific">Mytilus edulis</name>
    <name type="common">Blue mussel</name>
    <dbReference type="NCBI Taxonomy" id="6550"/>
    <lineage>
        <taxon>Eukaryota</taxon>
        <taxon>Metazoa</taxon>
        <taxon>Spiralia</taxon>
        <taxon>Lophotrochozoa</taxon>
        <taxon>Mollusca</taxon>
        <taxon>Bivalvia</taxon>
        <taxon>Autobranchia</taxon>
        <taxon>Pteriomorphia</taxon>
        <taxon>Mytilida</taxon>
        <taxon>Mytiloidea</taxon>
        <taxon>Mytilidae</taxon>
        <taxon>Mytilinae</taxon>
        <taxon>Mytilus</taxon>
    </lineage>
</organism>
<reference evidence="1" key="1">
    <citation type="submission" date="2021-03" db="EMBL/GenBank/DDBJ databases">
        <authorList>
            <person name="Bekaert M."/>
        </authorList>
    </citation>
    <scope>NUCLEOTIDE SEQUENCE</scope>
</reference>
<dbReference type="EMBL" id="CAJPWZ010001022">
    <property type="protein sequence ID" value="CAG2205421.1"/>
    <property type="molecule type" value="Genomic_DNA"/>
</dbReference>
<sequence>MKTDIEECLLFLLNIKQISISSIDNDSIRNHCSVQVSDVDDANVKQCDFKDHLKKIHNRMKCSPSSIFLNNIVEFEYFIDVKFNSKASSQWMIVQTLGFTDLQEIEQTLKDSVQRGEIRFIPRGGVAFQVTGSDHSTKNSKAFCLLPLPVETGLPIHVNGQFAIDMSRNKLWGSEESSSSDVRRTWNLELIRKCIAYAYAGGIGFLKRSMVEMKVDSTINDFSRSFPLYSTAKNNFWKELVSYVFYHIKNRQLLVYPVIQYEKIRITGVMYWIRNVPQFQTKESIKWVRRHDQNQMPILIDDLHCQLVGRLNLESLRNCFLDLGMKLITLPTTIQSSMLTSCEHLNNSRDHNKGYCICVQSISPKAAIDFFKSYDSDLIDCYRKFSFVSVEQVKLCLEYCLEYDDLEAIIGAPLLLSNDGTIGTFENQNKLILSKFVDLLSESSEEFVHKCLVEIAKLHKLSFKNLTLTEFARLLPKSLDCTFKTNYVNTWTPLSTLLTREWLECFGNS</sequence>
<dbReference type="PANTHER" id="PTHR46919">
    <property type="entry name" value="ZINC FINGER, C3HC4 TYPE (RING FINGER) FAMILY PROTEIN"/>
    <property type="match status" value="1"/>
</dbReference>
<comment type="caution">
    <text evidence="1">The sequence shown here is derived from an EMBL/GenBank/DDBJ whole genome shotgun (WGS) entry which is preliminary data.</text>
</comment>
<protein>
    <submittedName>
        <fullName evidence="1">Uncharacterized protein</fullName>
    </submittedName>
</protein>
<keyword evidence="2" id="KW-1185">Reference proteome</keyword>
<dbReference type="PANTHER" id="PTHR46919:SF2">
    <property type="entry name" value="SACSIN"/>
    <property type="match status" value="1"/>
</dbReference>
<accession>A0A8S3RF76</accession>
<name>A0A8S3RF76_MYTED</name>